<keyword evidence="3" id="KW-1185">Reference proteome</keyword>
<organism evidence="2 3">
    <name type="scientific">Pristionchus entomophagus</name>
    <dbReference type="NCBI Taxonomy" id="358040"/>
    <lineage>
        <taxon>Eukaryota</taxon>
        <taxon>Metazoa</taxon>
        <taxon>Ecdysozoa</taxon>
        <taxon>Nematoda</taxon>
        <taxon>Chromadorea</taxon>
        <taxon>Rhabditida</taxon>
        <taxon>Rhabditina</taxon>
        <taxon>Diplogasteromorpha</taxon>
        <taxon>Diplogasteroidea</taxon>
        <taxon>Neodiplogasteridae</taxon>
        <taxon>Pristionchus</taxon>
    </lineage>
</organism>
<sequence length="118" mass="13241">MNSESSYDSTFAMCVSYLAIGTLSVFANFLNLSMYIHSKEARKKYTGFIALEIGELINSVSFILTGAGRLESLKNDHLNAPTTTHSCFYGRYWPHAQILGTELPTLFLILTSFERCLE</sequence>
<keyword evidence="1" id="KW-1133">Transmembrane helix</keyword>
<reference evidence="2" key="1">
    <citation type="submission" date="2023-10" db="EMBL/GenBank/DDBJ databases">
        <title>Genome assembly of Pristionchus species.</title>
        <authorList>
            <person name="Yoshida K."/>
            <person name="Sommer R.J."/>
        </authorList>
    </citation>
    <scope>NUCLEOTIDE SEQUENCE</scope>
    <source>
        <strain evidence="2">RS0144</strain>
    </source>
</reference>
<evidence type="ECO:0000313" key="2">
    <source>
        <dbReference type="EMBL" id="GMS89893.1"/>
    </source>
</evidence>
<comment type="caution">
    <text evidence="2">The sequence shown here is derived from an EMBL/GenBank/DDBJ whole genome shotgun (WGS) entry which is preliminary data.</text>
</comment>
<proteinExistence type="predicted"/>
<evidence type="ECO:0000313" key="3">
    <source>
        <dbReference type="Proteomes" id="UP001432027"/>
    </source>
</evidence>
<dbReference type="EMBL" id="BTSX01000003">
    <property type="protein sequence ID" value="GMS89893.1"/>
    <property type="molecule type" value="Genomic_DNA"/>
</dbReference>
<gene>
    <name evidence="2" type="ORF">PENTCL1PPCAC_12068</name>
</gene>
<feature type="transmembrane region" description="Helical" evidence="1">
    <location>
        <begin position="15"/>
        <end position="36"/>
    </location>
</feature>
<dbReference type="Proteomes" id="UP001432027">
    <property type="component" value="Unassembled WGS sequence"/>
</dbReference>
<dbReference type="AlphaFoldDB" id="A0AAV5TAP6"/>
<evidence type="ECO:0000256" key="1">
    <source>
        <dbReference type="SAM" id="Phobius"/>
    </source>
</evidence>
<evidence type="ECO:0008006" key="4">
    <source>
        <dbReference type="Google" id="ProtNLM"/>
    </source>
</evidence>
<keyword evidence="1" id="KW-0812">Transmembrane</keyword>
<protein>
    <recommendedName>
        <fullName evidence="4">G protein-coupled receptor</fullName>
    </recommendedName>
</protein>
<name>A0AAV5TAP6_9BILA</name>
<keyword evidence="1" id="KW-0472">Membrane</keyword>
<accession>A0AAV5TAP6</accession>